<dbReference type="Proteomes" id="UP000242525">
    <property type="component" value="Unassembled WGS sequence"/>
</dbReference>
<dbReference type="EMBL" id="CCBN010000008">
    <property type="protein sequence ID" value="CDO54521.1"/>
    <property type="molecule type" value="Genomic_DNA"/>
</dbReference>
<sequence>MLSSSSVGKTKRGSLEAALAESNPDLARRLREAYESEAKLYEISMLEVSNQGNNNSQLECDAPKVAVVKDKFSSTSRCDRGSFRNTIARYGFSCSRCLSASLNSIKESETPKTEPQEMTLISYNAIGGSNSLNSGLPPMSNIFLGLFSYYDVANDCSFDQSHATLSVTVSTNTSTVQ</sequence>
<keyword evidence="2" id="KW-1185">Reference proteome</keyword>
<protein>
    <submittedName>
        <fullName evidence="1">Uncharacterized protein</fullName>
    </submittedName>
</protein>
<reference evidence="1" key="1">
    <citation type="submission" date="2014-03" db="EMBL/GenBank/DDBJ databases">
        <authorList>
            <person name="Casaregola S."/>
        </authorList>
    </citation>
    <scope>NUCLEOTIDE SEQUENCE [LARGE SCALE GENOMIC DNA]</scope>
    <source>
        <strain evidence="1">CLIB 918</strain>
    </source>
</reference>
<proteinExistence type="predicted"/>
<gene>
    <name evidence="1" type="ORF">BN980_GECA08s00494g</name>
</gene>
<dbReference type="AlphaFoldDB" id="A0A0J9XBE4"/>
<comment type="caution">
    <text evidence="1">The sequence shown here is derived from an EMBL/GenBank/DDBJ whole genome shotgun (WGS) entry which is preliminary data.</text>
</comment>
<evidence type="ECO:0000313" key="2">
    <source>
        <dbReference type="Proteomes" id="UP000242525"/>
    </source>
</evidence>
<evidence type="ECO:0000313" key="1">
    <source>
        <dbReference type="EMBL" id="CDO54521.1"/>
    </source>
</evidence>
<organism evidence="1 2">
    <name type="scientific">Geotrichum candidum</name>
    <name type="common">Oospora lactis</name>
    <name type="synonym">Dipodascus geotrichum</name>
    <dbReference type="NCBI Taxonomy" id="1173061"/>
    <lineage>
        <taxon>Eukaryota</taxon>
        <taxon>Fungi</taxon>
        <taxon>Dikarya</taxon>
        <taxon>Ascomycota</taxon>
        <taxon>Saccharomycotina</taxon>
        <taxon>Dipodascomycetes</taxon>
        <taxon>Dipodascales</taxon>
        <taxon>Dipodascaceae</taxon>
        <taxon>Geotrichum</taxon>
    </lineage>
</organism>
<name>A0A0J9XBE4_GEOCN</name>
<accession>A0A0J9XBE4</accession>